<dbReference type="Proteomes" id="UP000478064">
    <property type="component" value="Unassembled WGS sequence"/>
</dbReference>
<protein>
    <submittedName>
        <fullName evidence="1">DUF945 family protein</fullName>
    </submittedName>
</protein>
<evidence type="ECO:0000313" key="2">
    <source>
        <dbReference type="Proteomes" id="UP000478064"/>
    </source>
</evidence>
<gene>
    <name evidence="1" type="ORF">GHO27_29155</name>
</gene>
<evidence type="ECO:0000313" key="1">
    <source>
        <dbReference type="EMBL" id="MQU09696.1"/>
    </source>
</evidence>
<dbReference type="Pfam" id="PF06097">
    <property type="entry name" value="DUF945"/>
    <property type="match status" value="1"/>
</dbReference>
<sequence length="93" mass="9810">LQLSKPMIADLSNVQAQLEGQTDPQIIAEMAQLNSETAGVLAVQSGLAKVEGANILASLNYAAGQVDLNGQKMSLEEFIAAMMNRFGGMSVQE</sequence>
<name>A0A6L5I233_9PSED</name>
<organism evidence="1 2">
    <name type="scientific">Pseudomonas helleri</name>
    <dbReference type="NCBI Taxonomy" id="1608996"/>
    <lineage>
        <taxon>Bacteria</taxon>
        <taxon>Pseudomonadati</taxon>
        <taxon>Pseudomonadota</taxon>
        <taxon>Gammaproteobacteria</taxon>
        <taxon>Pseudomonadales</taxon>
        <taxon>Pseudomonadaceae</taxon>
        <taxon>Pseudomonas</taxon>
    </lineage>
</organism>
<proteinExistence type="predicted"/>
<reference evidence="1 2" key="1">
    <citation type="submission" date="2019-10" db="EMBL/GenBank/DDBJ databases">
        <title>Evaluation of single-gene subtyping targets for Pseudomonas.</title>
        <authorList>
            <person name="Reichler S.J."/>
            <person name="Orsi R.H."/>
            <person name="Wiedmann M."/>
            <person name="Martin N.H."/>
            <person name="Murphy S.I."/>
        </authorList>
    </citation>
    <scope>NUCLEOTIDE SEQUENCE [LARGE SCALE GENOMIC DNA]</scope>
    <source>
        <strain evidence="1 2">FSL R10-1637</strain>
    </source>
</reference>
<accession>A0A6L5I233</accession>
<feature type="non-terminal residue" evidence="1">
    <location>
        <position position="1"/>
    </location>
</feature>
<dbReference type="AlphaFoldDB" id="A0A6L5I233"/>
<comment type="caution">
    <text evidence="1">The sequence shown here is derived from an EMBL/GenBank/DDBJ whole genome shotgun (WGS) entry which is preliminary data.</text>
</comment>
<dbReference type="EMBL" id="WIVU01000260">
    <property type="protein sequence ID" value="MQU09696.1"/>
    <property type="molecule type" value="Genomic_DNA"/>
</dbReference>
<dbReference type="RefSeq" id="WP_153376467.1">
    <property type="nucleotide sequence ID" value="NZ_WIVU01000260.1"/>
</dbReference>
<dbReference type="InterPro" id="IPR010352">
    <property type="entry name" value="DUF945"/>
</dbReference>